<proteinExistence type="predicted"/>
<keyword evidence="1" id="KW-0472">Membrane</keyword>
<reference evidence="2" key="1">
    <citation type="submission" date="2016-12" db="EMBL/GenBank/DDBJ databases">
        <title>An insight into the sialome and mialome of the sand fly, Nyssomyia neivai.</title>
        <authorList>
            <person name="Sebastian V."/>
            <person name="Goulart T.M."/>
            <person name="Oliveira W."/>
            <person name="Calvo E."/>
            <person name="Oliveira L.F."/>
            <person name="Pinto M.C."/>
            <person name="Rosselino A.M."/>
            <person name="Ribeiro J.M."/>
        </authorList>
    </citation>
    <scope>NUCLEOTIDE SEQUENCE</scope>
</reference>
<dbReference type="EMBL" id="GFDF01011322">
    <property type="protein sequence ID" value="JAV02762.1"/>
    <property type="molecule type" value="Transcribed_RNA"/>
</dbReference>
<sequence length="74" mass="8862">MSYLFLFIELSHTFLLFGNLGSIYFKYIIMIRGRQEKRLSEKNICRKNVTTKTIKNQKKISLHHIYSTFELSTE</sequence>
<accession>A0A1L8D8I0</accession>
<feature type="transmembrane region" description="Helical" evidence="1">
    <location>
        <begin position="6"/>
        <end position="29"/>
    </location>
</feature>
<keyword evidence="1" id="KW-0812">Transmembrane</keyword>
<evidence type="ECO:0000256" key="1">
    <source>
        <dbReference type="SAM" id="Phobius"/>
    </source>
</evidence>
<keyword evidence="1" id="KW-1133">Transmembrane helix</keyword>
<organism evidence="2">
    <name type="scientific">Nyssomyia neivai</name>
    <dbReference type="NCBI Taxonomy" id="330878"/>
    <lineage>
        <taxon>Eukaryota</taxon>
        <taxon>Metazoa</taxon>
        <taxon>Ecdysozoa</taxon>
        <taxon>Arthropoda</taxon>
        <taxon>Hexapoda</taxon>
        <taxon>Insecta</taxon>
        <taxon>Pterygota</taxon>
        <taxon>Neoptera</taxon>
        <taxon>Endopterygota</taxon>
        <taxon>Diptera</taxon>
        <taxon>Nematocera</taxon>
        <taxon>Psychodoidea</taxon>
        <taxon>Psychodidae</taxon>
        <taxon>Nyssomyia</taxon>
    </lineage>
</organism>
<dbReference type="AlphaFoldDB" id="A0A1L8D8I0"/>
<evidence type="ECO:0000313" key="2">
    <source>
        <dbReference type="EMBL" id="JAV02762.1"/>
    </source>
</evidence>
<name>A0A1L8D8I0_9DIPT</name>
<protein>
    <submittedName>
        <fullName evidence="2">Uncharacterized protein</fullName>
    </submittedName>
</protein>